<protein>
    <submittedName>
        <fullName evidence="1">SAM-dependent methyltransferase</fullName>
    </submittedName>
</protein>
<name>A0ABP7WX76_9ACTN</name>
<dbReference type="InterPro" id="IPR029063">
    <property type="entry name" value="SAM-dependent_MTases_sf"/>
</dbReference>
<dbReference type="Pfam" id="PF04672">
    <property type="entry name" value="Methyltransf_19"/>
    <property type="match status" value="1"/>
</dbReference>
<organism evidence="1 2">
    <name type="scientific">Actinomadura miaoliensis</name>
    <dbReference type="NCBI Taxonomy" id="430685"/>
    <lineage>
        <taxon>Bacteria</taxon>
        <taxon>Bacillati</taxon>
        <taxon>Actinomycetota</taxon>
        <taxon>Actinomycetes</taxon>
        <taxon>Streptosporangiales</taxon>
        <taxon>Thermomonosporaceae</taxon>
        <taxon>Actinomadura</taxon>
    </lineage>
</organism>
<accession>A0ABP7WX76</accession>
<dbReference type="InterPro" id="IPR006764">
    <property type="entry name" value="SAM_dep_MeTrfase_SAV2177_type"/>
</dbReference>
<dbReference type="Gene3D" id="3.40.50.150">
    <property type="entry name" value="Vaccinia Virus protein VP39"/>
    <property type="match status" value="1"/>
</dbReference>
<proteinExistence type="predicted"/>
<sequence length="267" mass="29780">MIERDWYRRVDRSVPHPARMYDYYLGGKDNFEADRKAADEVLRVLPEARLMALENRAFLGRTVRFLAAAGIRQFLDIGTGLPTQGNTNEVAHEVAPDARIVYVDNDPMVLVHARALLADRDEGPTVVVEGDVRDPDAILGHPDVRAIIDFDQPVAVLLVAILHFVRDSEDPAGIVERFKRAMAPGSHLVISHGTQDFDPERSAEAVRPYDSATAPFVTRSGAEIERFFDGLEMVDPGMVRLPLWRPDGDPPPYLDAIWVYGGVGRRT</sequence>
<dbReference type="EMBL" id="BAAAZG010000059">
    <property type="protein sequence ID" value="GAA4099117.1"/>
    <property type="molecule type" value="Genomic_DNA"/>
</dbReference>
<comment type="caution">
    <text evidence="1">The sequence shown here is derived from an EMBL/GenBank/DDBJ whole genome shotgun (WGS) entry which is preliminary data.</text>
</comment>
<dbReference type="GO" id="GO:0008168">
    <property type="term" value="F:methyltransferase activity"/>
    <property type="evidence" value="ECO:0007669"/>
    <property type="project" value="UniProtKB-KW"/>
</dbReference>
<keyword evidence="1" id="KW-0489">Methyltransferase</keyword>
<keyword evidence="1" id="KW-0808">Transferase</keyword>
<reference evidence="2" key="1">
    <citation type="journal article" date="2019" name="Int. J. Syst. Evol. Microbiol.">
        <title>The Global Catalogue of Microorganisms (GCM) 10K type strain sequencing project: providing services to taxonomists for standard genome sequencing and annotation.</title>
        <authorList>
            <consortium name="The Broad Institute Genomics Platform"/>
            <consortium name="The Broad Institute Genome Sequencing Center for Infectious Disease"/>
            <person name="Wu L."/>
            <person name="Ma J."/>
        </authorList>
    </citation>
    <scope>NUCLEOTIDE SEQUENCE [LARGE SCALE GENOMIC DNA]</scope>
    <source>
        <strain evidence="2">JCM 16702</strain>
    </source>
</reference>
<dbReference type="SUPFAM" id="SSF53335">
    <property type="entry name" value="S-adenosyl-L-methionine-dependent methyltransferases"/>
    <property type="match status" value="1"/>
</dbReference>
<dbReference type="GO" id="GO:0032259">
    <property type="term" value="P:methylation"/>
    <property type="evidence" value="ECO:0007669"/>
    <property type="project" value="UniProtKB-KW"/>
</dbReference>
<dbReference type="Proteomes" id="UP001500683">
    <property type="component" value="Unassembled WGS sequence"/>
</dbReference>
<dbReference type="CDD" id="cd02440">
    <property type="entry name" value="AdoMet_MTases"/>
    <property type="match status" value="1"/>
</dbReference>
<dbReference type="PIRSF" id="PIRSF017393">
    <property type="entry name" value="MTase_SAV2177"/>
    <property type="match status" value="1"/>
</dbReference>
<dbReference type="RefSeq" id="WP_344957069.1">
    <property type="nucleotide sequence ID" value="NZ_BAAAZG010000059.1"/>
</dbReference>
<evidence type="ECO:0000313" key="2">
    <source>
        <dbReference type="Proteomes" id="UP001500683"/>
    </source>
</evidence>
<evidence type="ECO:0000313" key="1">
    <source>
        <dbReference type="EMBL" id="GAA4099117.1"/>
    </source>
</evidence>
<gene>
    <name evidence="1" type="ORF">GCM10022214_74860</name>
</gene>
<keyword evidence="2" id="KW-1185">Reference proteome</keyword>